<feature type="binding site" evidence="10">
    <location>
        <position position="259"/>
    </location>
    <ligand>
        <name>Mn(2+)</name>
        <dbReference type="ChEBI" id="CHEBI:29035"/>
    </ligand>
</feature>
<dbReference type="GO" id="GO:0046872">
    <property type="term" value="F:metal ion binding"/>
    <property type="evidence" value="ECO:0007669"/>
    <property type="project" value="UniProtKB-KW"/>
</dbReference>
<feature type="binding site" evidence="10">
    <location>
        <position position="450"/>
    </location>
    <ligand>
        <name>ATP</name>
        <dbReference type="ChEBI" id="CHEBI:30616"/>
    </ligand>
</feature>
<dbReference type="RefSeq" id="WP_143594416.1">
    <property type="nucleotide sequence ID" value="NZ_FUYB01000029.1"/>
</dbReference>
<comment type="catalytic activity">
    <reaction evidence="9 10">
        <text>oxaloacetate + ATP = phosphoenolpyruvate + ADP + CO2</text>
        <dbReference type="Rhea" id="RHEA:18617"/>
        <dbReference type="ChEBI" id="CHEBI:16452"/>
        <dbReference type="ChEBI" id="CHEBI:16526"/>
        <dbReference type="ChEBI" id="CHEBI:30616"/>
        <dbReference type="ChEBI" id="CHEBI:58702"/>
        <dbReference type="ChEBI" id="CHEBI:456216"/>
        <dbReference type="EC" id="4.1.1.49"/>
    </reaction>
</comment>
<organism evidence="11 12">
    <name type="scientific">Thiothrix eikelboomii</name>
    <dbReference type="NCBI Taxonomy" id="92487"/>
    <lineage>
        <taxon>Bacteria</taxon>
        <taxon>Pseudomonadati</taxon>
        <taxon>Pseudomonadota</taxon>
        <taxon>Gammaproteobacteria</taxon>
        <taxon>Thiotrichales</taxon>
        <taxon>Thiotrichaceae</taxon>
        <taxon>Thiothrix</taxon>
    </lineage>
</organism>
<evidence type="ECO:0000256" key="8">
    <source>
        <dbReference type="ARBA" id="ARBA00023239"/>
    </source>
</evidence>
<accession>A0A1T4Y092</accession>
<dbReference type="Gene3D" id="3.40.449.10">
    <property type="entry name" value="Phosphoenolpyruvate Carboxykinase, domain 1"/>
    <property type="match status" value="1"/>
</dbReference>
<keyword evidence="6 10" id="KW-0210">Decarboxylase</keyword>
<evidence type="ECO:0000256" key="4">
    <source>
        <dbReference type="ARBA" id="ARBA00022432"/>
    </source>
</evidence>
<evidence type="ECO:0000313" key="12">
    <source>
        <dbReference type="Proteomes" id="UP000190460"/>
    </source>
</evidence>
<dbReference type="GO" id="GO:0005829">
    <property type="term" value="C:cytosol"/>
    <property type="evidence" value="ECO:0007669"/>
    <property type="project" value="TreeGrafter"/>
</dbReference>
<feature type="binding site" evidence="10">
    <location>
        <position position="203"/>
    </location>
    <ligand>
        <name>substrate</name>
    </ligand>
</feature>
<protein>
    <recommendedName>
        <fullName evidence="3 10">Phosphoenolpyruvate carboxykinase (ATP)</fullName>
        <shortName evidence="10">PCK</shortName>
        <shortName evidence="10">PEP carboxykinase</shortName>
        <shortName evidence="10">PEPCK</shortName>
        <ecNumber evidence="3 10">4.1.1.49</ecNumber>
    </recommendedName>
</protein>
<dbReference type="InterPro" id="IPR013035">
    <property type="entry name" value="PEP_carboxykinase_C"/>
</dbReference>
<feature type="binding site" evidence="10">
    <location>
        <position position="287"/>
    </location>
    <ligand>
        <name>ATP</name>
        <dbReference type="ChEBI" id="CHEBI:30616"/>
    </ligand>
</feature>
<keyword evidence="11" id="KW-0808">Transferase</keyword>
<feature type="binding site" evidence="10">
    <location>
        <position position="325"/>
    </location>
    <ligand>
        <name>substrate</name>
    </ligand>
</feature>
<dbReference type="EC" id="4.1.1.49" evidence="3 10"/>
<feature type="binding site" evidence="10">
    <location>
        <position position="325"/>
    </location>
    <ligand>
        <name>ATP</name>
        <dbReference type="ChEBI" id="CHEBI:30616"/>
    </ligand>
</feature>
<dbReference type="STRING" id="92487.SAMN02745130_03737"/>
<evidence type="ECO:0000256" key="7">
    <source>
        <dbReference type="ARBA" id="ARBA00022840"/>
    </source>
</evidence>
<dbReference type="InterPro" id="IPR015994">
    <property type="entry name" value="PEPCK_ATP_CS"/>
</dbReference>
<reference evidence="11 12" key="1">
    <citation type="submission" date="2017-02" db="EMBL/GenBank/DDBJ databases">
        <authorList>
            <person name="Peterson S.W."/>
        </authorList>
    </citation>
    <scope>NUCLEOTIDE SEQUENCE [LARGE SCALE GENOMIC DNA]</scope>
    <source>
        <strain evidence="11 12">ATCC 49788</strain>
    </source>
</reference>
<keyword evidence="11" id="KW-0418">Kinase</keyword>
<feature type="binding site" evidence="10">
    <location>
        <position position="203"/>
    </location>
    <ligand>
        <name>ATP</name>
        <dbReference type="ChEBI" id="CHEBI:30616"/>
    </ligand>
</feature>
<dbReference type="GO" id="GO:0004612">
    <property type="term" value="F:phosphoenolpyruvate carboxykinase (ATP) activity"/>
    <property type="evidence" value="ECO:0007669"/>
    <property type="project" value="UniProtKB-UniRule"/>
</dbReference>
<dbReference type="Gene3D" id="2.170.8.10">
    <property type="entry name" value="Phosphoenolpyruvate Carboxykinase, domain 2"/>
    <property type="match status" value="1"/>
</dbReference>
<dbReference type="Gene3D" id="3.90.228.20">
    <property type="match status" value="1"/>
</dbReference>
<comment type="subunit">
    <text evidence="10">Monomer.</text>
</comment>
<dbReference type="EMBL" id="FUYB01000029">
    <property type="protein sequence ID" value="SKA95244.1"/>
    <property type="molecule type" value="Genomic_DNA"/>
</dbReference>
<dbReference type="GO" id="GO:0005524">
    <property type="term" value="F:ATP binding"/>
    <property type="evidence" value="ECO:0007669"/>
    <property type="project" value="UniProtKB-UniRule"/>
</dbReference>
<evidence type="ECO:0000256" key="9">
    <source>
        <dbReference type="ARBA" id="ARBA00047371"/>
    </source>
</evidence>
<comment type="pathway">
    <text evidence="1 10">Carbohydrate biosynthesis; gluconeogenesis.</text>
</comment>
<keyword evidence="4 10" id="KW-0312">Gluconeogenesis</keyword>
<dbReference type="NCBIfam" id="NF006820">
    <property type="entry name" value="PRK09344.1-2"/>
    <property type="match status" value="1"/>
</dbReference>
<dbReference type="UniPathway" id="UPA00138"/>
<dbReference type="PIRSF" id="PIRSF006294">
    <property type="entry name" value="PEP_crbxkin"/>
    <property type="match status" value="1"/>
</dbReference>
<proteinExistence type="inferred from homology"/>
<feature type="binding site" evidence="10">
    <location>
        <begin position="238"/>
        <end position="246"/>
    </location>
    <ligand>
        <name>ATP</name>
        <dbReference type="ChEBI" id="CHEBI:30616"/>
    </ligand>
</feature>
<comment type="similarity">
    <text evidence="2 10">Belongs to the phosphoenolpyruvate carboxykinase (ATP) family.</text>
</comment>
<dbReference type="InterPro" id="IPR001272">
    <property type="entry name" value="PEP_carboxykinase_ATP"/>
</dbReference>
<keyword evidence="5 10" id="KW-0547">Nucleotide-binding</keyword>
<dbReference type="PROSITE" id="PS00532">
    <property type="entry name" value="PEPCK_ATP"/>
    <property type="match status" value="1"/>
</dbReference>
<evidence type="ECO:0000256" key="3">
    <source>
        <dbReference type="ARBA" id="ARBA00012363"/>
    </source>
</evidence>
<keyword evidence="10" id="KW-0479">Metal-binding</keyword>
<dbReference type="CDD" id="cd00484">
    <property type="entry name" value="PEPCK_ATP"/>
    <property type="match status" value="1"/>
</dbReference>
<sequence length="536" mass="58251">MMVNTNLSAHLEASLGLSKLNDIFWNQSAPALYEAAMRRGEAHVGQGGTLVAYTGSFTGRAPNDKFIVDEADSHDKVWWGEVNKAISEENFEKVLNSVQTFLQGKAIFVQDLLAGADPTTELPVRIITQYAWHALFAQNMFIRPAELQRSLAVDEPQFTILHVPDMQADPAQHGTRSGAFILVNFARRLVIIGGTHYAGEIKKSVFSIMNYLLPQQGVMSMHASANVGQAGDVAILFGLSGTGKTTLSADPERLLIGDDEHGWSDQGVFNLEGGCYAKVINLSAEAEPLIYATTHQFGTVLENTVMDMATRELDLTDGSLTENTRASYPITQIPNALYPGKAGHAKHIIMLTCDAFGVLPPISKLTTSQAMYHFLSGYTAKVAGTEKGITEPTTTFSTCFGAPFMALHPSVYADLLGAKINEHQVSCWLLNTGWSGGPYGIGNRMKIRHTRAMLNAALRGDLDQVDTRIDPIFGLNIPVSCPDVPNEVLDPASTWADKTAYQTKAQQLAAAFHQNFARFADYVTAEVREAGPLAGR</sequence>
<comment type="subcellular location">
    <subcellularLocation>
        <location evidence="10">Cytoplasm</location>
    </subcellularLocation>
</comment>
<dbReference type="NCBIfam" id="NF006822">
    <property type="entry name" value="PRK09344.1-4"/>
    <property type="match status" value="1"/>
</dbReference>
<evidence type="ECO:0000256" key="6">
    <source>
        <dbReference type="ARBA" id="ARBA00022793"/>
    </source>
</evidence>
<evidence type="ECO:0000256" key="2">
    <source>
        <dbReference type="ARBA" id="ARBA00006052"/>
    </source>
</evidence>
<dbReference type="NCBIfam" id="TIGR00224">
    <property type="entry name" value="pckA"/>
    <property type="match status" value="1"/>
</dbReference>
<dbReference type="PANTHER" id="PTHR30031:SF0">
    <property type="entry name" value="PHOSPHOENOLPYRUVATE CARBOXYKINASE (ATP)"/>
    <property type="match status" value="1"/>
</dbReference>
<keyword evidence="7 10" id="KW-0067">ATP-binding</keyword>
<feature type="binding site" evidence="10">
    <location>
        <position position="203"/>
    </location>
    <ligand>
        <name>Mn(2+)</name>
        <dbReference type="ChEBI" id="CHEBI:29035"/>
    </ligand>
</feature>
<feature type="binding site" evidence="10">
    <location>
        <position position="222"/>
    </location>
    <ligand>
        <name>Mn(2+)</name>
        <dbReference type="ChEBI" id="CHEBI:29035"/>
    </ligand>
</feature>
<keyword evidence="11" id="KW-0670">Pyruvate</keyword>
<comment type="cofactor">
    <cofactor evidence="10">
        <name>Mn(2+)</name>
        <dbReference type="ChEBI" id="CHEBI:29035"/>
    </cofactor>
    <text evidence="10">Binds 1 Mn(2+) ion per subunit.</text>
</comment>
<comment type="caution">
    <text evidence="10">Lacks conserved residue(s) required for the propagation of feature annotation.</text>
</comment>
<name>A0A1T4Y092_9GAMM</name>
<feature type="binding site" evidence="10">
    <location>
        <position position="197"/>
    </location>
    <ligand>
        <name>substrate</name>
    </ligand>
</feature>
<evidence type="ECO:0000256" key="10">
    <source>
        <dbReference type="HAMAP-Rule" id="MF_00453"/>
    </source>
</evidence>
<feature type="binding site" evidence="10">
    <location>
        <position position="222"/>
    </location>
    <ligand>
        <name>ATP</name>
        <dbReference type="ChEBI" id="CHEBI:30616"/>
    </ligand>
</feature>
<dbReference type="OrthoDB" id="9806325at2"/>
<dbReference type="PANTHER" id="PTHR30031">
    <property type="entry name" value="PHOSPHOENOLPYRUVATE CARBOXYKINASE ATP"/>
    <property type="match status" value="1"/>
</dbReference>
<dbReference type="SUPFAM" id="SSF68923">
    <property type="entry name" value="PEP carboxykinase N-terminal domain"/>
    <property type="match status" value="1"/>
</dbReference>
<feature type="binding site" evidence="10">
    <location>
        <position position="60"/>
    </location>
    <ligand>
        <name>substrate</name>
    </ligand>
</feature>
<dbReference type="GO" id="GO:0016301">
    <property type="term" value="F:kinase activity"/>
    <property type="evidence" value="ECO:0007669"/>
    <property type="project" value="UniProtKB-KW"/>
</dbReference>
<dbReference type="Proteomes" id="UP000190460">
    <property type="component" value="Unassembled WGS sequence"/>
</dbReference>
<keyword evidence="10" id="KW-0963">Cytoplasm</keyword>
<dbReference type="GO" id="GO:0006094">
    <property type="term" value="P:gluconeogenesis"/>
    <property type="evidence" value="ECO:0007669"/>
    <property type="project" value="UniProtKB-UniRule"/>
</dbReference>
<dbReference type="HAMAP" id="MF_00453">
    <property type="entry name" value="PEPCK_ATP"/>
    <property type="match status" value="1"/>
</dbReference>
<keyword evidence="8 10" id="KW-0456">Lyase</keyword>
<evidence type="ECO:0000256" key="5">
    <source>
        <dbReference type="ARBA" id="ARBA00022741"/>
    </source>
</evidence>
<evidence type="ECO:0000256" key="1">
    <source>
        <dbReference type="ARBA" id="ARBA00004742"/>
    </source>
</evidence>
<evidence type="ECO:0000313" key="11">
    <source>
        <dbReference type="EMBL" id="SKA95244.1"/>
    </source>
</evidence>
<dbReference type="NCBIfam" id="NF006821">
    <property type="entry name" value="PRK09344.1-3"/>
    <property type="match status" value="1"/>
</dbReference>
<dbReference type="SUPFAM" id="SSF53795">
    <property type="entry name" value="PEP carboxykinase-like"/>
    <property type="match status" value="1"/>
</dbReference>
<gene>
    <name evidence="10" type="primary">pckA</name>
    <name evidence="11" type="ORF">SAMN02745130_03737</name>
</gene>
<keyword evidence="10" id="KW-0464">Manganese</keyword>
<dbReference type="AlphaFoldDB" id="A0A1T4Y092"/>
<comment type="function">
    <text evidence="10">Involved in the gluconeogenesis. Catalyzes the conversion of oxaloacetate (OAA) to phosphoenolpyruvate (PEP) through direct phosphoryl transfer between the nucleoside triphosphate and OAA.</text>
</comment>
<dbReference type="InterPro" id="IPR008210">
    <property type="entry name" value="PEP_carboxykinase_N"/>
</dbReference>
<keyword evidence="12" id="KW-1185">Reference proteome</keyword>
<dbReference type="Pfam" id="PF01293">
    <property type="entry name" value="PEPCK_ATP"/>
    <property type="match status" value="1"/>
</dbReference>